<feature type="signal peptide" evidence="17">
    <location>
        <begin position="1"/>
        <end position="23"/>
    </location>
</feature>
<dbReference type="GO" id="GO:0005886">
    <property type="term" value="C:plasma membrane"/>
    <property type="evidence" value="ECO:0007669"/>
    <property type="project" value="TreeGrafter"/>
</dbReference>
<organism evidence="20 21">
    <name type="scientific">Acacia crassicarpa</name>
    <name type="common">northern wattle</name>
    <dbReference type="NCBI Taxonomy" id="499986"/>
    <lineage>
        <taxon>Eukaryota</taxon>
        <taxon>Viridiplantae</taxon>
        <taxon>Streptophyta</taxon>
        <taxon>Embryophyta</taxon>
        <taxon>Tracheophyta</taxon>
        <taxon>Spermatophyta</taxon>
        <taxon>Magnoliopsida</taxon>
        <taxon>eudicotyledons</taxon>
        <taxon>Gunneridae</taxon>
        <taxon>Pentapetalae</taxon>
        <taxon>rosids</taxon>
        <taxon>fabids</taxon>
        <taxon>Fabales</taxon>
        <taxon>Fabaceae</taxon>
        <taxon>Caesalpinioideae</taxon>
        <taxon>mimosoid clade</taxon>
        <taxon>Acacieae</taxon>
        <taxon>Acacia</taxon>
    </lineage>
</organism>
<dbReference type="Proteomes" id="UP001293593">
    <property type="component" value="Unassembled WGS sequence"/>
</dbReference>
<dbReference type="Gene3D" id="3.30.200.20">
    <property type="entry name" value="Phosphorylase Kinase, domain 1"/>
    <property type="match status" value="1"/>
</dbReference>
<dbReference type="GO" id="GO:0005524">
    <property type="term" value="F:ATP binding"/>
    <property type="evidence" value="ECO:0007669"/>
    <property type="project" value="UniProtKB-KW"/>
</dbReference>
<dbReference type="EMBL" id="JAWXYG010000008">
    <property type="protein sequence ID" value="KAK4265720.1"/>
    <property type="molecule type" value="Genomic_DNA"/>
</dbReference>
<name>A0AAE1MI45_9FABA</name>
<proteinExistence type="predicted"/>
<dbReference type="PANTHER" id="PTHR27005">
    <property type="entry name" value="WALL-ASSOCIATED RECEPTOR KINASE-LIKE 21"/>
    <property type="match status" value="1"/>
</dbReference>
<dbReference type="InterPro" id="IPR001881">
    <property type="entry name" value="EGF-like_Ca-bd_dom"/>
</dbReference>
<evidence type="ECO:0000259" key="18">
    <source>
        <dbReference type="PROSITE" id="PS50011"/>
    </source>
</evidence>
<evidence type="ECO:0000256" key="3">
    <source>
        <dbReference type="ARBA" id="ARBA00022679"/>
    </source>
</evidence>
<comment type="catalytic activity">
    <reaction evidence="14">
        <text>L-threonyl-[protein] + ATP = O-phospho-L-threonyl-[protein] + ADP + H(+)</text>
        <dbReference type="Rhea" id="RHEA:46608"/>
        <dbReference type="Rhea" id="RHEA-COMP:11060"/>
        <dbReference type="Rhea" id="RHEA-COMP:11605"/>
        <dbReference type="ChEBI" id="CHEBI:15378"/>
        <dbReference type="ChEBI" id="CHEBI:30013"/>
        <dbReference type="ChEBI" id="CHEBI:30616"/>
        <dbReference type="ChEBI" id="CHEBI:61977"/>
        <dbReference type="ChEBI" id="CHEBI:456216"/>
    </reaction>
</comment>
<keyword evidence="5 17" id="KW-0732">Signal</keyword>
<dbReference type="Pfam" id="PF00069">
    <property type="entry name" value="Pkinase"/>
    <property type="match status" value="1"/>
</dbReference>
<feature type="chain" id="PRO_5042266663" evidence="17">
    <location>
        <begin position="24"/>
        <end position="749"/>
    </location>
</feature>
<feature type="domain" description="Protein kinase" evidence="18">
    <location>
        <begin position="412"/>
        <end position="694"/>
    </location>
</feature>
<dbReference type="InterPro" id="IPR025287">
    <property type="entry name" value="WAK_GUB"/>
</dbReference>
<dbReference type="FunFam" id="1.10.510.10:FF:000084">
    <property type="entry name" value="Wall-associated receptor kinase 2"/>
    <property type="match status" value="1"/>
</dbReference>
<dbReference type="Gene3D" id="1.10.510.10">
    <property type="entry name" value="Transferase(Phosphotransferase) domain 1"/>
    <property type="match status" value="1"/>
</dbReference>
<keyword evidence="2" id="KW-0723">Serine/threonine-protein kinase</keyword>
<evidence type="ECO:0000256" key="4">
    <source>
        <dbReference type="ARBA" id="ARBA00022692"/>
    </source>
</evidence>
<evidence type="ECO:0000256" key="12">
    <source>
        <dbReference type="ARBA" id="ARBA00023180"/>
    </source>
</evidence>
<dbReference type="FunFam" id="3.30.200.20:FF:000043">
    <property type="entry name" value="Wall-associated receptor kinase 2"/>
    <property type="match status" value="1"/>
</dbReference>
<dbReference type="InterPro" id="IPR018097">
    <property type="entry name" value="EGF_Ca-bd_CS"/>
</dbReference>
<keyword evidence="4 16" id="KW-0812">Transmembrane</keyword>
<dbReference type="SUPFAM" id="SSF56112">
    <property type="entry name" value="Protein kinase-like (PK-like)"/>
    <property type="match status" value="1"/>
</dbReference>
<evidence type="ECO:0000256" key="16">
    <source>
        <dbReference type="SAM" id="Phobius"/>
    </source>
</evidence>
<dbReference type="InterPro" id="IPR000719">
    <property type="entry name" value="Prot_kinase_dom"/>
</dbReference>
<dbReference type="PROSITE" id="PS00108">
    <property type="entry name" value="PROTEIN_KINASE_ST"/>
    <property type="match status" value="1"/>
</dbReference>
<evidence type="ECO:0000256" key="9">
    <source>
        <dbReference type="ARBA" id="ARBA00022989"/>
    </source>
</evidence>
<dbReference type="GO" id="GO:0004674">
    <property type="term" value="F:protein serine/threonine kinase activity"/>
    <property type="evidence" value="ECO:0007669"/>
    <property type="project" value="UniProtKB-KW"/>
</dbReference>
<evidence type="ECO:0000256" key="8">
    <source>
        <dbReference type="ARBA" id="ARBA00022840"/>
    </source>
</evidence>
<keyword evidence="7" id="KW-0418">Kinase</keyword>
<dbReference type="InterPro" id="IPR000742">
    <property type="entry name" value="EGF"/>
</dbReference>
<protein>
    <submittedName>
        <fullName evidence="20">Uncharacterized protein</fullName>
    </submittedName>
</protein>
<keyword evidence="11 15" id="KW-1015">Disulfide bond</keyword>
<dbReference type="InterPro" id="IPR008271">
    <property type="entry name" value="Ser/Thr_kinase_AS"/>
</dbReference>
<evidence type="ECO:0000256" key="2">
    <source>
        <dbReference type="ARBA" id="ARBA00022527"/>
    </source>
</evidence>
<dbReference type="InterPro" id="IPR000152">
    <property type="entry name" value="EGF-type_Asp/Asn_hydroxyl_site"/>
</dbReference>
<dbReference type="InterPro" id="IPR045274">
    <property type="entry name" value="WAK-like"/>
</dbReference>
<dbReference type="GO" id="GO:0005509">
    <property type="term" value="F:calcium ion binding"/>
    <property type="evidence" value="ECO:0007669"/>
    <property type="project" value="InterPro"/>
</dbReference>
<gene>
    <name evidence="20" type="ORF">QN277_026737</name>
</gene>
<dbReference type="CDD" id="cd14066">
    <property type="entry name" value="STKc_IRAK"/>
    <property type="match status" value="1"/>
</dbReference>
<keyword evidence="6" id="KW-0547">Nucleotide-binding</keyword>
<keyword evidence="9 16" id="KW-1133">Transmembrane helix</keyword>
<accession>A0AAE1MI45</accession>
<dbReference type="SMART" id="SM00179">
    <property type="entry name" value="EGF_CA"/>
    <property type="match status" value="1"/>
</dbReference>
<dbReference type="SMART" id="SM00220">
    <property type="entry name" value="S_TKc"/>
    <property type="match status" value="1"/>
</dbReference>
<keyword evidence="15" id="KW-0245">EGF-like domain</keyword>
<keyword evidence="21" id="KW-1185">Reference proteome</keyword>
<feature type="disulfide bond" evidence="15">
    <location>
        <begin position="297"/>
        <end position="307"/>
    </location>
</feature>
<evidence type="ECO:0000256" key="10">
    <source>
        <dbReference type="ARBA" id="ARBA00023136"/>
    </source>
</evidence>
<feature type="transmembrane region" description="Helical" evidence="16">
    <location>
        <begin position="340"/>
        <end position="361"/>
    </location>
</feature>
<evidence type="ECO:0000256" key="5">
    <source>
        <dbReference type="ARBA" id="ARBA00022729"/>
    </source>
</evidence>
<dbReference type="PROSITE" id="PS50011">
    <property type="entry name" value="PROTEIN_KINASE_DOM"/>
    <property type="match status" value="1"/>
</dbReference>
<evidence type="ECO:0000256" key="13">
    <source>
        <dbReference type="ARBA" id="ARBA00047558"/>
    </source>
</evidence>
<dbReference type="CDD" id="cd00054">
    <property type="entry name" value="EGF_CA"/>
    <property type="match status" value="1"/>
</dbReference>
<dbReference type="PANTHER" id="PTHR27005:SF511">
    <property type="entry name" value="WALL-ASSOCIATED RECEPTOR KINASE 1-RELATED"/>
    <property type="match status" value="1"/>
</dbReference>
<dbReference type="PROSITE" id="PS00010">
    <property type="entry name" value="ASX_HYDROXYL"/>
    <property type="match status" value="1"/>
</dbReference>
<dbReference type="Gene3D" id="2.10.25.10">
    <property type="entry name" value="Laminin"/>
    <property type="match status" value="1"/>
</dbReference>
<dbReference type="AlphaFoldDB" id="A0AAE1MI45"/>
<dbReference type="InterPro" id="IPR011009">
    <property type="entry name" value="Kinase-like_dom_sf"/>
</dbReference>
<keyword evidence="8" id="KW-0067">ATP-binding</keyword>
<evidence type="ECO:0000256" key="7">
    <source>
        <dbReference type="ARBA" id="ARBA00022777"/>
    </source>
</evidence>
<dbReference type="GO" id="GO:0007166">
    <property type="term" value="P:cell surface receptor signaling pathway"/>
    <property type="evidence" value="ECO:0007669"/>
    <property type="project" value="InterPro"/>
</dbReference>
<evidence type="ECO:0000313" key="20">
    <source>
        <dbReference type="EMBL" id="KAK4265720.1"/>
    </source>
</evidence>
<evidence type="ECO:0000256" key="15">
    <source>
        <dbReference type="PROSITE-ProRule" id="PRU00076"/>
    </source>
</evidence>
<reference evidence="20" key="1">
    <citation type="submission" date="2023-10" db="EMBL/GenBank/DDBJ databases">
        <title>Chromosome-level genome of the transformable northern wattle, Acacia crassicarpa.</title>
        <authorList>
            <person name="Massaro I."/>
            <person name="Sinha N.R."/>
            <person name="Poethig S."/>
            <person name="Leichty A.R."/>
        </authorList>
    </citation>
    <scope>NUCLEOTIDE SEQUENCE</scope>
    <source>
        <strain evidence="20">Acra3RX</strain>
        <tissue evidence="20">Leaf</tissue>
    </source>
</reference>
<comment type="catalytic activity">
    <reaction evidence="13">
        <text>L-seryl-[protein] + ATP = O-phospho-L-seryl-[protein] + ADP + H(+)</text>
        <dbReference type="Rhea" id="RHEA:17989"/>
        <dbReference type="Rhea" id="RHEA-COMP:9863"/>
        <dbReference type="Rhea" id="RHEA-COMP:11604"/>
        <dbReference type="ChEBI" id="CHEBI:15378"/>
        <dbReference type="ChEBI" id="CHEBI:29999"/>
        <dbReference type="ChEBI" id="CHEBI:30616"/>
        <dbReference type="ChEBI" id="CHEBI:83421"/>
        <dbReference type="ChEBI" id="CHEBI:456216"/>
    </reaction>
</comment>
<sequence>MGLLSSLHFKLAVLVTTTAAALAAAEAQTKPGCNYTCGNVSIPYPFGTSENCYRDEDLYFFLNCTTTISPSSGEATTQLFSEDVQVLNISLDPPELTVSGDVSKHCYGFNDDVSGNWMMFPNYSISNTKNRFTVVGCDTYAFVEDLNGTFTTGCVSSCSKETRFEEAGACSGVGCCQTSFPETIRDYNITLLSFKNYTKVRDFNPCGYAFIAKKGSFNFSKRELRDLSNRTEFPVVLDWAVPNQTCREAQKDARRYACKQNSTCKEPRSGIGYYCVCEDGFKGNPYLDTGCKDINECDGDNRCSRICHNVDGNYTCSCPWGYGGDGYKDRSGCKSPFKEISLGISVCFLVIFTLVSTLCWGNKQRALKQLKRQYFERNGGNYLLQLLHQQQGYIDRTKIFTEDELKIATNNFHESRILGHGGQGTVYKGILPDNSFVAIKKSRVGGDSRQVKDFINEVTVLSQVNHRNVVKLFGCCLETEVPLLVYEFVDNGTLFDRIDPLKNEHSLSWETRLRIAAETAGAISYLHSSASIPIIHRDIKSANILLDHNHMAKVSDFGASRLIPLDEAQVSTVVQGTLGYLDPEYLLTGQLNEKSDVYSFGVVLLELLTGKKPYEFLRLEQKNLATYFASSMKEGSLLEVIDKRVLNQKYVEQLQEVAFLARRCIRVHGEKRPTMKEVATELEGLIAMKRHSWVKGEDMMFEERECLLGHAAASTSAGYDGAYGNVSANTFATYDCIQKQMAFEIADGR</sequence>
<dbReference type="PROSITE" id="PS01187">
    <property type="entry name" value="EGF_CA"/>
    <property type="match status" value="1"/>
</dbReference>
<keyword evidence="12" id="KW-0325">Glycoprotein</keyword>
<dbReference type="SMART" id="SM00181">
    <property type="entry name" value="EGF"/>
    <property type="match status" value="2"/>
</dbReference>
<evidence type="ECO:0000256" key="1">
    <source>
        <dbReference type="ARBA" id="ARBA00004479"/>
    </source>
</evidence>
<dbReference type="PROSITE" id="PS50026">
    <property type="entry name" value="EGF_3"/>
    <property type="match status" value="1"/>
</dbReference>
<feature type="domain" description="EGF-like" evidence="19">
    <location>
        <begin position="293"/>
        <end position="325"/>
    </location>
</feature>
<dbReference type="SUPFAM" id="SSF57196">
    <property type="entry name" value="EGF/Laminin"/>
    <property type="match status" value="1"/>
</dbReference>
<evidence type="ECO:0000256" key="11">
    <source>
        <dbReference type="ARBA" id="ARBA00023157"/>
    </source>
</evidence>
<comment type="caution">
    <text evidence="20">The sequence shown here is derived from an EMBL/GenBank/DDBJ whole genome shotgun (WGS) entry which is preliminary data.</text>
</comment>
<evidence type="ECO:0000313" key="21">
    <source>
        <dbReference type="Proteomes" id="UP001293593"/>
    </source>
</evidence>
<evidence type="ECO:0000256" key="17">
    <source>
        <dbReference type="SAM" id="SignalP"/>
    </source>
</evidence>
<keyword evidence="10 16" id="KW-0472">Membrane</keyword>
<dbReference type="Pfam" id="PF13947">
    <property type="entry name" value="GUB_WAK_bind"/>
    <property type="match status" value="1"/>
</dbReference>
<evidence type="ECO:0000256" key="14">
    <source>
        <dbReference type="ARBA" id="ARBA00047951"/>
    </source>
</evidence>
<evidence type="ECO:0000256" key="6">
    <source>
        <dbReference type="ARBA" id="ARBA00022741"/>
    </source>
</evidence>
<comment type="caution">
    <text evidence="15">Lacks conserved residue(s) required for the propagation of feature annotation.</text>
</comment>
<comment type="subcellular location">
    <subcellularLocation>
        <location evidence="1">Membrane</location>
        <topology evidence="1">Single-pass type I membrane protein</topology>
    </subcellularLocation>
</comment>
<keyword evidence="3" id="KW-0808">Transferase</keyword>
<dbReference type="GO" id="GO:0030247">
    <property type="term" value="F:polysaccharide binding"/>
    <property type="evidence" value="ECO:0007669"/>
    <property type="project" value="InterPro"/>
</dbReference>
<evidence type="ECO:0000259" key="19">
    <source>
        <dbReference type="PROSITE" id="PS50026"/>
    </source>
</evidence>